<protein>
    <submittedName>
        <fullName evidence="5">3-oxoacyl-ACP synthase III</fullName>
    </submittedName>
</protein>
<accession>A0A3M0GAM1</accession>
<dbReference type="Proteomes" id="UP000275256">
    <property type="component" value="Unassembled WGS sequence"/>
</dbReference>
<proteinExistence type="predicted"/>
<dbReference type="RefSeq" id="WP_121900558.1">
    <property type="nucleotide sequence ID" value="NZ_REFW01000001.1"/>
</dbReference>
<dbReference type="InterPro" id="IPR013751">
    <property type="entry name" value="ACP_syn_III_N"/>
</dbReference>
<evidence type="ECO:0000256" key="2">
    <source>
        <dbReference type="ARBA" id="ARBA00023315"/>
    </source>
</evidence>
<feature type="domain" description="Beta-ketoacyl-[acyl-carrier-protein] synthase III N-terminal" evidence="4">
    <location>
        <begin position="123"/>
        <end position="207"/>
    </location>
</feature>
<dbReference type="OrthoDB" id="9788274at2"/>
<sequence>MSGNATFRLANTAILAVTRVEAPEVVTSDSLDDRLEGTYARIGMARGGLAGLAGVEERRWWPEGTSYITGGVEAGRMALEQAGVTPDQVGLLINASVSRPHLEPSVATQVHDELGMPTSCLNFDITNACLGFVNAMQVAGSMIDAGQADYALIVASEGTREPQERTLDRLVNGETTKDELKEAFATLTVGSGAAAMVLGRVDQHPEGHRIIGGLSRAGTSHHGLCIGTMEEMHTDSRALYVEGMALVTTAWEEAKSEFEWSDMDAYIPHQTSTSHLRGLSRALKLDNSKLAVSLVHHGNTAAASVPFTLAQEAPSLKSGDRVLLMGIGSGLNTSFTEVAW</sequence>
<dbReference type="GO" id="GO:0044550">
    <property type="term" value="P:secondary metabolite biosynthetic process"/>
    <property type="evidence" value="ECO:0007669"/>
    <property type="project" value="TreeGrafter"/>
</dbReference>
<dbReference type="SUPFAM" id="SSF53901">
    <property type="entry name" value="Thiolase-like"/>
    <property type="match status" value="1"/>
</dbReference>
<dbReference type="PANTHER" id="PTHR34069:SF3">
    <property type="entry name" value="ACYL-COA:ACYL-COA ALKYLTRANSFERASE"/>
    <property type="match status" value="1"/>
</dbReference>
<name>A0A3M0GAM1_9ACTN</name>
<dbReference type="Pfam" id="PF08541">
    <property type="entry name" value="ACP_syn_III_C"/>
    <property type="match status" value="1"/>
</dbReference>
<dbReference type="CDD" id="cd00830">
    <property type="entry name" value="KAS_III"/>
    <property type="match status" value="1"/>
</dbReference>
<feature type="domain" description="Beta-ketoacyl-[acyl-carrier-protein] synthase III C-terminal" evidence="3">
    <location>
        <begin position="255"/>
        <end position="333"/>
    </location>
</feature>
<dbReference type="InterPro" id="IPR013747">
    <property type="entry name" value="ACP_syn_III_C"/>
</dbReference>
<evidence type="ECO:0000259" key="4">
    <source>
        <dbReference type="Pfam" id="PF08545"/>
    </source>
</evidence>
<evidence type="ECO:0000256" key="1">
    <source>
        <dbReference type="ARBA" id="ARBA00022679"/>
    </source>
</evidence>
<dbReference type="InterPro" id="IPR016039">
    <property type="entry name" value="Thiolase-like"/>
</dbReference>
<dbReference type="PANTHER" id="PTHR34069">
    <property type="entry name" value="3-OXOACYL-[ACYL-CARRIER-PROTEIN] SYNTHASE 3"/>
    <property type="match status" value="1"/>
</dbReference>
<dbReference type="EMBL" id="REFW01000001">
    <property type="protein sequence ID" value="RMB62010.1"/>
    <property type="molecule type" value="Genomic_DNA"/>
</dbReference>
<comment type="caution">
    <text evidence="5">The sequence shown here is derived from an EMBL/GenBank/DDBJ whole genome shotgun (WGS) entry which is preliminary data.</text>
</comment>
<keyword evidence="6" id="KW-1185">Reference proteome</keyword>
<dbReference type="GO" id="GO:0006633">
    <property type="term" value="P:fatty acid biosynthetic process"/>
    <property type="evidence" value="ECO:0007669"/>
    <property type="project" value="InterPro"/>
</dbReference>
<keyword evidence="1" id="KW-0808">Transferase</keyword>
<dbReference type="GO" id="GO:0004315">
    <property type="term" value="F:3-oxoacyl-[acyl-carrier-protein] synthase activity"/>
    <property type="evidence" value="ECO:0007669"/>
    <property type="project" value="InterPro"/>
</dbReference>
<dbReference type="AlphaFoldDB" id="A0A3M0GAM1"/>
<organism evidence="5 6">
    <name type="scientific">Tessaracoccus antarcticus</name>
    <dbReference type="NCBI Taxonomy" id="2479848"/>
    <lineage>
        <taxon>Bacteria</taxon>
        <taxon>Bacillati</taxon>
        <taxon>Actinomycetota</taxon>
        <taxon>Actinomycetes</taxon>
        <taxon>Propionibacteriales</taxon>
        <taxon>Propionibacteriaceae</taxon>
        <taxon>Tessaracoccus</taxon>
    </lineage>
</organism>
<evidence type="ECO:0000259" key="3">
    <source>
        <dbReference type="Pfam" id="PF08541"/>
    </source>
</evidence>
<evidence type="ECO:0000313" key="5">
    <source>
        <dbReference type="EMBL" id="RMB62010.1"/>
    </source>
</evidence>
<dbReference type="Pfam" id="PF08545">
    <property type="entry name" value="ACP_syn_III"/>
    <property type="match status" value="1"/>
</dbReference>
<gene>
    <name evidence="5" type="ORF">EAX62_05335</name>
</gene>
<evidence type="ECO:0000313" key="6">
    <source>
        <dbReference type="Proteomes" id="UP000275256"/>
    </source>
</evidence>
<dbReference type="Gene3D" id="3.40.47.10">
    <property type="match status" value="2"/>
</dbReference>
<dbReference type="NCBIfam" id="NF006720">
    <property type="entry name" value="PRK09258.1"/>
    <property type="match status" value="1"/>
</dbReference>
<reference evidence="5 6" key="1">
    <citation type="submission" date="2018-10" db="EMBL/GenBank/DDBJ databases">
        <title>Tessaracoccus antarcticuss sp. nov., isolated from sediment.</title>
        <authorList>
            <person name="Zhou L.Y."/>
            <person name="Du Z.J."/>
        </authorList>
    </citation>
    <scope>NUCLEOTIDE SEQUENCE [LARGE SCALE GENOMIC DNA]</scope>
    <source>
        <strain evidence="5 6">JDX10</strain>
    </source>
</reference>
<keyword evidence="2" id="KW-0012">Acyltransferase</keyword>